<dbReference type="InterPro" id="IPR005311">
    <property type="entry name" value="PBP_dimer"/>
</dbReference>
<dbReference type="InterPro" id="IPR037532">
    <property type="entry name" value="FtsI_transpept"/>
</dbReference>
<keyword evidence="6 16" id="KW-0645">Protease</keyword>
<comment type="catalytic activity">
    <reaction evidence="16">
        <text>Preferential cleavage: (Ac)2-L-Lys-D-Ala-|-D-Ala. Also transpeptidation of peptidyl-alanyl moieties that are N-acyl substituents of D-alanine.</text>
        <dbReference type="EC" id="3.4.16.4"/>
    </reaction>
</comment>
<proteinExistence type="inferred from homology"/>
<dbReference type="InterPro" id="IPR036138">
    <property type="entry name" value="PBP_dimer_sf"/>
</dbReference>
<keyword evidence="9 16" id="KW-0133">Cell shape</keyword>
<dbReference type="PANTHER" id="PTHR30627:SF1">
    <property type="entry name" value="PEPTIDOGLYCAN D,D-TRANSPEPTIDASE FTSI"/>
    <property type="match status" value="1"/>
</dbReference>
<dbReference type="Proteomes" id="UP001059934">
    <property type="component" value="Chromosome"/>
</dbReference>
<reference evidence="19" key="1">
    <citation type="submission" date="2022-08" db="EMBL/GenBank/DDBJ databases">
        <title>Catabolic pathway analysis in culturable SAR92 clade bacteria reveals their overlooked roles in DMSP degradation in coastal seas.</title>
        <authorList>
            <person name="He X."/>
            <person name="Zhang X."/>
            <person name="Zhang Y."/>
        </authorList>
    </citation>
    <scope>NUCLEOTIDE SEQUENCE</scope>
    <source>
        <strain evidence="19">H455</strain>
    </source>
</reference>
<gene>
    <name evidence="16" type="primary">ftsI</name>
    <name evidence="19" type="ORF">NYF23_04675</name>
</gene>
<keyword evidence="5 16" id="KW-0121">Carboxypeptidase</keyword>
<evidence type="ECO:0000256" key="15">
    <source>
        <dbReference type="ARBA" id="ARBA00023316"/>
    </source>
</evidence>
<evidence type="ECO:0000259" key="18">
    <source>
        <dbReference type="PROSITE" id="PS50943"/>
    </source>
</evidence>
<dbReference type="InterPro" id="IPR012338">
    <property type="entry name" value="Beta-lactam/transpept-like"/>
</dbReference>
<evidence type="ECO:0000256" key="1">
    <source>
        <dbReference type="ARBA" id="ARBA00004370"/>
    </source>
</evidence>
<keyword evidence="14 16" id="KW-0131">Cell cycle</keyword>
<dbReference type="Pfam" id="PF00905">
    <property type="entry name" value="Transpeptidase"/>
    <property type="match status" value="1"/>
</dbReference>
<evidence type="ECO:0000256" key="5">
    <source>
        <dbReference type="ARBA" id="ARBA00022645"/>
    </source>
</evidence>
<keyword evidence="17" id="KW-0175">Coiled coil</keyword>
<dbReference type="InterPro" id="IPR001460">
    <property type="entry name" value="PCN-bd_Tpept"/>
</dbReference>
<evidence type="ECO:0000256" key="7">
    <source>
        <dbReference type="ARBA" id="ARBA00022692"/>
    </source>
</evidence>
<protein>
    <recommendedName>
        <fullName evidence="16">Peptidoglycan D,D-transpeptidase FtsI</fullName>
        <ecNumber evidence="16">3.4.16.4</ecNumber>
    </recommendedName>
    <alternativeName>
        <fullName evidence="16">Penicillin-binding protein 3</fullName>
        <shortName evidence="16">PBP-3</shortName>
    </alternativeName>
</protein>
<dbReference type="Gene3D" id="3.90.1310.10">
    <property type="entry name" value="Penicillin-binding protein 2a (Domain 2)"/>
    <property type="match status" value="1"/>
</dbReference>
<evidence type="ECO:0000256" key="16">
    <source>
        <dbReference type="HAMAP-Rule" id="MF_02080"/>
    </source>
</evidence>
<sequence>MAKKSIKNTLSRGRYYSVMLVLGSLPLVVAVKIAQLQIMPSEEHGSEFLQTQGDARAIRTETIPGHRGLITDRNGQPLAVSTPVTTLIANPKRINEQAQADDLAKLAKALNISLAQLQSRLKRYRNKSFMYLARQLPSVEADRILDLQIPGVFGRQEYKRFYPAGEVTAQLVGFTDINDAGQEGMELAYNAILAGEPGAKKVVKDLAGRVIKDISLVKPANHGSTLRLSIDLRVQYAAYRALKASVQKHQAKSGSVIVLDVHSGEVLAMANQPSFNPNDRSNLSPDSIRNRSVTDMMEPGSTVKPFTILAALESGKFKPETVINTSPGYLKVNYKTFVDTRDYGSLNLAGILKKSSQVGTTKLALALNPDTTRELFERVGFGEGIGSGFPGETAGNLPGYRKWDPVTQATFAFGYGLSVSSLQLARAYSILANNGLRHEITMLATDSAPENVRVMDAQLSATVRSMLKTAASDQGTGKRAMIDGYSVGGKTGTLHKIKPGGGYDQHRYMSAFAGLAPVDNPRLVTIVVIDEPRDGDYFGGLVAAPVFSEVTGSALRLLQVTPDAMSAERNIVSLPTTLAKRGGL</sequence>
<keyword evidence="4 16" id="KW-0132">Cell division</keyword>
<keyword evidence="11 16" id="KW-1133">Transmembrane helix</keyword>
<dbReference type="SUPFAM" id="SSF56601">
    <property type="entry name" value="beta-lactamase/transpeptidase-like"/>
    <property type="match status" value="1"/>
</dbReference>
<evidence type="ECO:0000256" key="17">
    <source>
        <dbReference type="SAM" id="Coils"/>
    </source>
</evidence>
<dbReference type="EC" id="3.4.16.4" evidence="16"/>
<dbReference type="Gene3D" id="3.40.710.10">
    <property type="entry name" value="DD-peptidase/beta-lactamase superfamily"/>
    <property type="match status" value="1"/>
</dbReference>
<dbReference type="PANTHER" id="PTHR30627">
    <property type="entry name" value="PEPTIDOGLYCAN D,D-TRANSPEPTIDASE"/>
    <property type="match status" value="1"/>
</dbReference>
<keyword evidence="7 16" id="KW-0812">Transmembrane</keyword>
<keyword evidence="20" id="KW-1185">Reference proteome</keyword>
<evidence type="ECO:0000256" key="12">
    <source>
        <dbReference type="ARBA" id="ARBA00023136"/>
    </source>
</evidence>
<keyword evidence="12 16" id="KW-0472">Membrane</keyword>
<feature type="domain" description="HTH cro/C1-type" evidence="18">
    <location>
        <begin position="100"/>
        <end position="117"/>
    </location>
</feature>
<keyword evidence="3 16" id="KW-0997">Cell inner membrane</keyword>
<comment type="similarity">
    <text evidence="16">Belongs to the transpeptidase family. FtsI subfamily.</text>
</comment>
<dbReference type="HAMAP" id="MF_02080">
    <property type="entry name" value="FtsI_transpept"/>
    <property type="match status" value="1"/>
</dbReference>
<dbReference type="PROSITE" id="PS50943">
    <property type="entry name" value="HTH_CROC1"/>
    <property type="match status" value="1"/>
</dbReference>
<evidence type="ECO:0000256" key="6">
    <source>
        <dbReference type="ARBA" id="ARBA00022670"/>
    </source>
</evidence>
<evidence type="ECO:0000256" key="8">
    <source>
        <dbReference type="ARBA" id="ARBA00022801"/>
    </source>
</evidence>
<dbReference type="InterPro" id="IPR001387">
    <property type="entry name" value="Cro/C1-type_HTH"/>
</dbReference>
<dbReference type="InterPro" id="IPR050515">
    <property type="entry name" value="Beta-lactam/transpept"/>
</dbReference>
<keyword evidence="2 16" id="KW-1003">Cell membrane</keyword>
<evidence type="ECO:0000313" key="20">
    <source>
        <dbReference type="Proteomes" id="UP001059934"/>
    </source>
</evidence>
<comment type="function">
    <text evidence="16">Catalyzes cross-linking of the peptidoglycan cell wall at the division septum.</text>
</comment>
<dbReference type="EMBL" id="CP103416">
    <property type="protein sequence ID" value="UVW35906.1"/>
    <property type="molecule type" value="Genomic_DNA"/>
</dbReference>
<evidence type="ECO:0000256" key="10">
    <source>
        <dbReference type="ARBA" id="ARBA00022984"/>
    </source>
</evidence>
<feature type="coiled-coil region" evidence="17">
    <location>
        <begin position="100"/>
        <end position="127"/>
    </location>
</feature>
<dbReference type="Pfam" id="PF03717">
    <property type="entry name" value="PBP_dimer"/>
    <property type="match status" value="1"/>
</dbReference>
<name>A0ABY5TTP2_9GAMM</name>
<organism evidence="19 20">
    <name type="scientific">SAR92 clade bacterium H455</name>
    <dbReference type="NCBI Taxonomy" id="2974818"/>
    <lineage>
        <taxon>Bacteria</taxon>
        <taxon>Pseudomonadati</taxon>
        <taxon>Pseudomonadota</taxon>
        <taxon>Gammaproteobacteria</taxon>
        <taxon>Cellvibrionales</taxon>
        <taxon>Porticoccaceae</taxon>
        <taxon>SAR92 clade</taxon>
    </lineage>
</organism>
<keyword evidence="13 16" id="KW-0717">Septation</keyword>
<keyword evidence="8 16" id="KW-0378">Hydrolase</keyword>
<dbReference type="Gene3D" id="3.30.450.330">
    <property type="match status" value="1"/>
</dbReference>
<evidence type="ECO:0000313" key="19">
    <source>
        <dbReference type="EMBL" id="UVW35906.1"/>
    </source>
</evidence>
<evidence type="ECO:0000256" key="3">
    <source>
        <dbReference type="ARBA" id="ARBA00022519"/>
    </source>
</evidence>
<accession>A0ABY5TTP2</accession>
<keyword evidence="10 16" id="KW-0573">Peptidoglycan synthesis</keyword>
<evidence type="ECO:0000256" key="4">
    <source>
        <dbReference type="ARBA" id="ARBA00022618"/>
    </source>
</evidence>
<evidence type="ECO:0000256" key="9">
    <source>
        <dbReference type="ARBA" id="ARBA00022960"/>
    </source>
</evidence>
<evidence type="ECO:0000256" key="13">
    <source>
        <dbReference type="ARBA" id="ARBA00023210"/>
    </source>
</evidence>
<evidence type="ECO:0000256" key="14">
    <source>
        <dbReference type="ARBA" id="ARBA00023306"/>
    </source>
</evidence>
<dbReference type="SUPFAM" id="SSF56519">
    <property type="entry name" value="Penicillin binding protein dimerisation domain"/>
    <property type="match status" value="1"/>
</dbReference>
<evidence type="ECO:0000256" key="2">
    <source>
        <dbReference type="ARBA" id="ARBA00022475"/>
    </source>
</evidence>
<evidence type="ECO:0000256" key="11">
    <source>
        <dbReference type="ARBA" id="ARBA00022989"/>
    </source>
</evidence>
<comment type="subcellular location">
    <subcellularLocation>
        <location evidence="1">Membrane</location>
    </subcellularLocation>
</comment>
<feature type="active site" description="Acyl-ester intermediate" evidence="16">
    <location>
        <position position="301"/>
    </location>
</feature>
<keyword evidence="15 16" id="KW-0961">Cell wall biogenesis/degradation</keyword>
<comment type="pathway">
    <text evidence="16">Cell wall biogenesis; peptidoglycan biosynthesis.</text>
</comment>